<dbReference type="Proteomes" id="UP000287651">
    <property type="component" value="Unassembled WGS sequence"/>
</dbReference>
<dbReference type="AlphaFoldDB" id="A0A427A521"/>
<accession>A0A427A521</accession>
<protein>
    <submittedName>
        <fullName evidence="2">Uncharacterized protein</fullName>
    </submittedName>
</protein>
<gene>
    <name evidence="2" type="ORF">B296_00012505</name>
</gene>
<proteinExistence type="predicted"/>
<feature type="region of interest" description="Disordered" evidence="1">
    <location>
        <begin position="82"/>
        <end position="101"/>
    </location>
</feature>
<organism evidence="2 3">
    <name type="scientific">Ensete ventricosum</name>
    <name type="common">Abyssinian banana</name>
    <name type="synonym">Musa ensete</name>
    <dbReference type="NCBI Taxonomy" id="4639"/>
    <lineage>
        <taxon>Eukaryota</taxon>
        <taxon>Viridiplantae</taxon>
        <taxon>Streptophyta</taxon>
        <taxon>Embryophyta</taxon>
        <taxon>Tracheophyta</taxon>
        <taxon>Spermatophyta</taxon>
        <taxon>Magnoliopsida</taxon>
        <taxon>Liliopsida</taxon>
        <taxon>Zingiberales</taxon>
        <taxon>Musaceae</taxon>
        <taxon>Ensete</taxon>
    </lineage>
</organism>
<name>A0A427A521_ENSVE</name>
<evidence type="ECO:0000256" key="1">
    <source>
        <dbReference type="SAM" id="MobiDB-lite"/>
    </source>
</evidence>
<evidence type="ECO:0000313" key="2">
    <source>
        <dbReference type="EMBL" id="RRT71294.1"/>
    </source>
</evidence>
<comment type="caution">
    <text evidence="2">The sequence shown here is derived from an EMBL/GenBank/DDBJ whole genome shotgun (WGS) entry which is preliminary data.</text>
</comment>
<reference evidence="2 3" key="1">
    <citation type="journal article" date="2014" name="Agronomy (Basel)">
        <title>A Draft Genome Sequence for Ensete ventricosum, the Drought-Tolerant Tree Against Hunger.</title>
        <authorList>
            <person name="Harrison J."/>
            <person name="Moore K.A."/>
            <person name="Paszkiewicz K."/>
            <person name="Jones T."/>
            <person name="Grant M."/>
            <person name="Ambacheew D."/>
            <person name="Muzemil S."/>
            <person name="Studholme D.J."/>
        </authorList>
    </citation>
    <scope>NUCLEOTIDE SEQUENCE [LARGE SCALE GENOMIC DNA]</scope>
</reference>
<evidence type="ECO:0000313" key="3">
    <source>
        <dbReference type="Proteomes" id="UP000287651"/>
    </source>
</evidence>
<sequence>MKDCFLEIRDFDLFRAEVSFGFRLNRSSSFFRGLHKNSETLLKFPAMAAFGETEVEFGGELGEEPCRIDSPIETGGADRVPEVRGSVSPSEAVNFSPGGGKTNGDLVGGEFFVESPLNPSGSPSSVAASAKGYGLKKWRRIWRDTSEDVTGNADHSSESWAAASAPRLQHEVLVF</sequence>
<dbReference type="EMBL" id="AMZH03003750">
    <property type="protein sequence ID" value="RRT71294.1"/>
    <property type="molecule type" value="Genomic_DNA"/>
</dbReference>